<dbReference type="AlphaFoldDB" id="A0A9D4BY43"/>
<reference evidence="1" key="2">
    <citation type="submission" date="2020-11" db="EMBL/GenBank/DDBJ databases">
        <authorList>
            <person name="McCartney M.A."/>
            <person name="Auch B."/>
            <person name="Kono T."/>
            <person name="Mallez S."/>
            <person name="Becker A."/>
            <person name="Gohl D.M."/>
            <person name="Silverstein K.A.T."/>
            <person name="Koren S."/>
            <person name="Bechman K.B."/>
            <person name="Herman A."/>
            <person name="Abrahante J.E."/>
            <person name="Garbe J."/>
        </authorList>
    </citation>
    <scope>NUCLEOTIDE SEQUENCE</scope>
    <source>
        <strain evidence="1">Duluth1</strain>
        <tissue evidence="1">Whole animal</tissue>
    </source>
</reference>
<protein>
    <submittedName>
        <fullName evidence="1">Uncharacterized protein</fullName>
    </submittedName>
</protein>
<gene>
    <name evidence="1" type="ORF">DPMN_072859</name>
</gene>
<proteinExistence type="predicted"/>
<organism evidence="1 2">
    <name type="scientific">Dreissena polymorpha</name>
    <name type="common">Zebra mussel</name>
    <name type="synonym">Mytilus polymorpha</name>
    <dbReference type="NCBI Taxonomy" id="45954"/>
    <lineage>
        <taxon>Eukaryota</taxon>
        <taxon>Metazoa</taxon>
        <taxon>Spiralia</taxon>
        <taxon>Lophotrochozoa</taxon>
        <taxon>Mollusca</taxon>
        <taxon>Bivalvia</taxon>
        <taxon>Autobranchia</taxon>
        <taxon>Heteroconchia</taxon>
        <taxon>Euheterodonta</taxon>
        <taxon>Imparidentia</taxon>
        <taxon>Neoheterodontei</taxon>
        <taxon>Myida</taxon>
        <taxon>Dreissenoidea</taxon>
        <taxon>Dreissenidae</taxon>
        <taxon>Dreissena</taxon>
    </lineage>
</organism>
<keyword evidence="2" id="KW-1185">Reference proteome</keyword>
<dbReference type="Proteomes" id="UP000828390">
    <property type="component" value="Unassembled WGS sequence"/>
</dbReference>
<comment type="caution">
    <text evidence="1">The sequence shown here is derived from an EMBL/GenBank/DDBJ whole genome shotgun (WGS) entry which is preliminary data.</text>
</comment>
<evidence type="ECO:0000313" key="1">
    <source>
        <dbReference type="EMBL" id="KAH3713092.1"/>
    </source>
</evidence>
<name>A0A9D4BY43_DREPO</name>
<reference evidence="1" key="1">
    <citation type="journal article" date="2019" name="bioRxiv">
        <title>The Genome of the Zebra Mussel, Dreissena polymorpha: A Resource for Invasive Species Research.</title>
        <authorList>
            <person name="McCartney M.A."/>
            <person name="Auch B."/>
            <person name="Kono T."/>
            <person name="Mallez S."/>
            <person name="Zhang Y."/>
            <person name="Obille A."/>
            <person name="Becker A."/>
            <person name="Abrahante J.E."/>
            <person name="Garbe J."/>
            <person name="Badalamenti J.P."/>
            <person name="Herman A."/>
            <person name="Mangelson H."/>
            <person name="Liachko I."/>
            <person name="Sullivan S."/>
            <person name="Sone E.D."/>
            <person name="Koren S."/>
            <person name="Silverstein K.A.T."/>
            <person name="Beckman K.B."/>
            <person name="Gohl D.M."/>
        </authorList>
    </citation>
    <scope>NUCLEOTIDE SEQUENCE</scope>
    <source>
        <strain evidence="1">Duluth1</strain>
        <tissue evidence="1">Whole animal</tissue>
    </source>
</reference>
<evidence type="ECO:0000313" key="2">
    <source>
        <dbReference type="Proteomes" id="UP000828390"/>
    </source>
</evidence>
<sequence>MAGKAVQKALWGHFCVDNCLHSKLISGRSEILLLLVQAEELYFSILMGKATQMLHVLTFRSNSRRLQRRRNMNLPKPQRQAKYCWLLDDAFSGSIQ</sequence>
<dbReference type="EMBL" id="JAIWYP010000014">
    <property type="protein sequence ID" value="KAH3713092.1"/>
    <property type="molecule type" value="Genomic_DNA"/>
</dbReference>
<accession>A0A9D4BY43</accession>